<keyword evidence="1" id="KW-0812">Transmembrane</keyword>
<dbReference type="EMBL" id="GEDG01035444">
    <property type="protein sequence ID" value="JAP09204.1"/>
    <property type="molecule type" value="Transcribed_RNA"/>
</dbReference>
<keyword evidence="1" id="KW-1133">Transmembrane helix</keyword>
<dbReference type="AlphaFoldDB" id="A0A0V0GLV6"/>
<sequence length="96" mass="11379">VSQSRKKRRFYSTLHSSQLSKTELDAINAWIRLETYVLFLSLSLSFLLNTLCCPFLQFNFNLDYGHALHRMQLVFYACLHRYLFLLCYLLFSSNNA</sequence>
<feature type="transmembrane region" description="Helical" evidence="1">
    <location>
        <begin position="36"/>
        <end position="58"/>
    </location>
</feature>
<name>A0A0V0GLV6_SOLCH</name>
<proteinExistence type="predicted"/>
<protein>
    <submittedName>
        <fullName evidence="2">Putative ovule protein</fullName>
    </submittedName>
</protein>
<evidence type="ECO:0000256" key="1">
    <source>
        <dbReference type="SAM" id="Phobius"/>
    </source>
</evidence>
<reference evidence="2" key="1">
    <citation type="submission" date="2015-12" db="EMBL/GenBank/DDBJ databases">
        <title>Gene expression during late stages of embryo sac development: a critical building block for successful pollen-pistil interactions.</title>
        <authorList>
            <person name="Liu Y."/>
            <person name="Joly V."/>
            <person name="Sabar M."/>
            <person name="Matton D.P."/>
        </authorList>
    </citation>
    <scope>NUCLEOTIDE SEQUENCE</scope>
</reference>
<keyword evidence="1" id="KW-0472">Membrane</keyword>
<evidence type="ECO:0000313" key="2">
    <source>
        <dbReference type="EMBL" id="JAP09204.1"/>
    </source>
</evidence>
<accession>A0A0V0GLV6</accession>
<feature type="non-terminal residue" evidence="2">
    <location>
        <position position="1"/>
    </location>
</feature>
<organism evidence="2">
    <name type="scientific">Solanum chacoense</name>
    <name type="common">Chaco potato</name>
    <dbReference type="NCBI Taxonomy" id="4108"/>
    <lineage>
        <taxon>Eukaryota</taxon>
        <taxon>Viridiplantae</taxon>
        <taxon>Streptophyta</taxon>
        <taxon>Embryophyta</taxon>
        <taxon>Tracheophyta</taxon>
        <taxon>Spermatophyta</taxon>
        <taxon>Magnoliopsida</taxon>
        <taxon>eudicotyledons</taxon>
        <taxon>Gunneridae</taxon>
        <taxon>Pentapetalae</taxon>
        <taxon>asterids</taxon>
        <taxon>lamiids</taxon>
        <taxon>Solanales</taxon>
        <taxon>Solanaceae</taxon>
        <taxon>Solanoideae</taxon>
        <taxon>Solaneae</taxon>
        <taxon>Solanum</taxon>
    </lineage>
</organism>
<feature type="transmembrane region" description="Helical" evidence="1">
    <location>
        <begin position="73"/>
        <end position="91"/>
    </location>
</feature>